<dbReference type="SUPFAM" id="SSF89796">
    <property type="entry name" value="CoA-transferase family III (CaiB/BaiF)"/>
    <property type="match status" value="2"/>
</dbReference>
<proteinExistence type="predicted"/>
<dbReference type="InterPro" id="IPR003673">
    <property type="entry name" value="CoA-Trfase_fam_III"/>
</dbReference>
<dbReference type="GO" id="GO:0003824">
    <property type="term" value="F:catalytic activity"/>
    <property type="evidence" value="ECO:0007669"/>
    <property type="project" value="InterPro"/>
</dbReference>
<dbReference type="PANTHER" id="PTHR48229">
    <property type="entry name" value="CAIB/BAIF FAMILY ENZYME (AFU_ORTHOLOGUE AFUA_1G05360)-RELATED"/>
    <property type="match status" value="1"/>
</dbReference>
<dbReference type="Gene3D" id="3.30.1540.10">
    <property type="entry name" value="formyl-coa transferase, domain 3"/>
    <property type="match status" value="1"/>
</dbReference>
<name>A0A3N2S031_9ENTR</name>
<dbReference type="InterPro" id="IPR052985">
    <property type="entry name" value="CoA-trans_III_biosynth/detox"/>
</dbReference>
<dbReference type="PANTHER" id="PTHR48229:SF1">
    <property type="entry name" value="ALPHA METHYLACYL-COA RACEMASE-RELATED"/>
    <property type="match status" value="1"/>
</dbReference>
<accession>A0A3N2S031</accession>
<evidence type="ECO:0000313" key="2">
    <source>
        <dbReference type="Proteomes" id="UP000268051"/>
    </source>
</evidence>
<comment type="caution">
    <text evidence="1">The sequence shown here is derived from an EMBL/GenBank/DDBJ whole genome shotgun (WGS) entry which is preliminary data.</text>
</comment>
<dbReference type="InterPro" id="IPR023606">
    <property type="entry name" value="CoA-Trfase_III_dom_1_sf"/>
</dbReference>
<dbReference type="Pfam" id="PF02515">
    <property type="entry name" value="CoA_transf_3"/>
    <property type="match status" value="1"/>
</dbReference>
<dbReference type="EMBL" id="RHFN01000014">
    <property type="protein sequence ID" value="ROU13057.1"/>
    <property type="molecule type" value="Genomic_DNA"/>
</dbReference>
<dbReference type="AlphaFoldDB" id="A0A3N2S031"/>
<reference evidence="1 2" key="1">
    <citation type="submission" date="2018-10" db="EMBL/GenBank/DDBJ databases">
        <title>Horizontal transference of carbapenem resistance between Klebsiella pneumoniae and Kluyvera ascorbata during abdominal infection: a case report.</title>
        <authorList>
            <person name="Raro O.H.F."/>
            <person name="Lima-Morales D."/>
            <person name="Barth A.L."/>
            <person name="Paim T.G.S."/>
            <person name="Mott M.P."/>
            <person name="Riche C.V.W."/>
            <person name="Teixeira U.F."/>
            <person name="Waechter F."/>
            <person name="Dias C.A.G."/>
        </authorList>
    </citation>
    <scope>NUCLEOTIDE SEQUENCE [LARGE SCALE GENOMIC DNA]</scope>
    <source>
        <strain evidence="1 2">OT2</strain>
    </source>
</reference>
<dbReference type="Gene3D" id="3.40.50.10540">
    <property type="entry name" value="Crotonobetainyl-coa:carnitine coa-transferase, domain 1"/>
    <property type="match status" value="2"/>
</dbReference>
<sequence>MKRDNPVFNKLCHDLGMTHLAVERVSFTHNTPVYPTPFAIGEAAASVLALQGMMLDVLRGKQQPITVDCHSAAASTHAVTFQQQNGFNWQYNDPDYPTTDFYLTADNRWIFLHGGYPRLRDGILDILDVPNSRHRVAQAVAQWEAQKLEETIAEAGLCAAIARSHKEWLAHPQGLAVSQEPLIRLTRLTDSAPKNRRYDTPRVLKPLRVLDFTHVIAGPTATRGLAQMGADVLHLSSPYRPRILPFDVDTNHGKRNAYLELSTTEGRATAAQLLRDGDVFVQSYRPGALARYGLSDEEMAQINPQIITVNLNCYGHRGPWKDRPGFEQLAQTVTGMAVAQGGSGQPVLGPTYPNDYLSGYLATLGVLMALERQRNEGGAWRVDVSLCRTATWLQQLGSTADYQTIAPPDEAAIARCMVSEEGPFGELRYFNSALELAQTPMAFAMPAMPLGAHRAEWW</sequence>
<dbReference type="InterPro" id="IPR044855">
    <property type="entry name" value="CoA-Trfase_III_dom3_sf"/>
</dbReference>
<gene>
    <name evidence="1" type="ORF">EB837_14470</name>
</gene>
<protein>
    <submittedName>
        <fullName evidence="1">Acyl-CoA hydratase</fullName>
    </submittedName>
</protein>
<evidence type="ECO:0000313" key="1">
    <source>
        <dbReference type="EMBL" id="ROU13057.1"/>
    </source>
</evidence>
<organism evidence="1 2">
    <name type="scientific">Kluyvera ascorbata</name>
    <dbReference type="NCBI Taxonomy" id="51288"/>
    <lineage>
        <taxon>Bacteria</taxon>
        <taxon>Pseudomonadati</taxon>
        <taxon>Pseudomonadota</taxon>
        <taxon>Gammaproteobacteria</taxon>
        <taxon>Enterobacterales</taxon>
        <taxon>Enterobacteriaceae</taxon>
        <taxon>Kluyvera</taxon>
    </lineage>
</organism>
<dbReference type="Proteomes" id="UP000268051">
    <property type="component" value="Unassembled WGS sequence"/>
</dbReference>